<name>A0A6L9XVK2_9MICO</name>
<keyword evidence="2" id="KW-0032">Aminotransferase</keyword>
<dbReference type="GO" id="GO:0000271">
    <property type="term" value="P:polysaccharide biosynthetic process"/>
    <property type="evidence" value="ECO:0007669"/>
    <property type="project" value="TreeGrafter"/>
</dbReference>
<evidence type="ECO:0000256" key="1">
    <source>
        <dbReference type="RuleBase" id="RU004508"/>
    </source>
</evidence>
<dbReference type="Gene3D" id="3.40.640.10">
    <property type="entry name" value="Type I PLP-dependent aspartate aminotransferase-like (Major domain)"/>
    <property type="match status" value="1"/>
</dbReference>
<accession>A0A6L9XVK2</accession>
<dbReference type="InterPro" id="IPR000653">
    <property type="entry name" value="DegT/StrS_aminotransferase"/>
</dbReference>
<reference evidence="2 3" key="1">
    <citation type="journal article" date="2014" name="J. Microbiol.">
        <title>Diaminobutyricibacter tongyongensis gen. nov., sp. nov. and Homoserinibacter gongjuensis gen. nov., sp. nov. belong to the family Microbacteriaceae.</title>
        <authorList>
            <person name="Kim S.J."/>
            <person name="Ahn J.H."/>
            <person name="Weon H.Y."/>
            <person name="Hamada M."/>
            <person name="Suzuki K."/>
            <person name="Kwon S.W."/>
        </authorList>
    </citation>
    <scope>NUCLEOTIDE SEQUENCE [LARGE SCALE GENOMIC DNA]</scope>
    <source>
        <strain evidence="2 3">NBRC 108724</strain>
    </source>
</reference>
<evidence type="ECO:0000313" key="3">
    <source>
        <dbReference type="Proteomes" id="UP000474967"/>
    </source>
</evidence>
<comment type="similarity">
    <text evidence="1">Belongs to the DegT/DnrJ/EryC1 family.</text>
</comment>
<keyword evidence="1" id="KW-0663">Pyridoxal phosphate</keyword>
<dbReference type="PANTHER" id="PTHR30244:SF42">
    <property type="entry name" value="UDP-2-ACETAMIDO-2-DEOXY-3-OXO-D-GLUCURONATE AMINOTRANSFERASE"/>
    <property type="match status" value="1"/>
</dbReference>
<dbReference type="SUPFAM" id="SSF53383">
    <property type="entry name" value="PLP-dependent transferases"/>
    <property type="match status" value="1"/>
</dbReference>
<dbReference type="Gene3D" id="3.90.1150.10">
    <property type="entry name" value="Aspartate Aminotransferase, domain 1"/>
    <property type="match status" value="1"/>
</dbReference>
<dbReference type="EMBL" id="JAAGWY010000001">
    <property type="protein sequence ID" value="NEN05461.1"/>
    <property type="molecule type" value="Genomic_DNA"/>
</dbReference>
<dbReference type="Proteomes" id="UP000474967">
    <property type="component" value="Unassembled WGS sequence"/>
</dbReference>
<comment type="caution">
    <text evidence="2">The sequence shown here is derived from an EMBL/GenBank/DDBJ whole genome shotgun (WGS) entry which is preliminary data.</text>
</comment>
<evidence type="ECO:0000313" key="2">
    <source>
        <dbReference type="EMBL" id="NEN05461.1"/>
    </source>
</evidence>
<protein>
    <submittedName>
        <fullName evidence="2">DegT/DnrJ/EryC1/StrS aminotransferase family protein</fullName>
    </submittedName>
</protein>
<sequence>MRPIVTKTARDQDTGRRPSLFYGSAREGMRDFLAHTLASPDDGVLLPAFIGLSPREGSGVLDPVLSVGAQAGFYNLNPDLTVDVDDLERRLSTDSYRVVVIIHYYGRTEPRLAAIRTLADATGALVVEDLAHGFFTALSGGTAGRHGHLNLFSLHKMFPFDDGGMVQYATTDLLRGQAQTRPELAQRILDYDWATIARARRENFLVLSERLAALPECGRDFDFLWEHLGDDDVPQTLPVRILSDRRDAIYAGMNADGYGMVSLYHTLIEQVRGRFEVLEELSRHIINFPVHQDVRVADVDGMLESFRRHLAMGDQS</sequence>
<dbReference type="GO" id="GO:0030170">
    <property type="term" value="F:pyridoxal phosphate binding"/>
    <property type="evidence" value="ECO:0007669"/>
    <property type="project" value="TreeGrafter"/>
</dbReference>
<dbReference type="AlphaFoldDB" id="A0A6L9XVK2"/>
<dbReference type="InterPro" id="IPR015422">
    <property type="entry name" value="PyrdxlP-dep_Trfase_small"/>
</dbReference>
<dbReference type="InterPro" id="IPR015424">
    <property type="entry name" value="PyrdxlP-dep_Trfase"/>
</dbReference>
<gene>
    <name evidence="2" type="ORF">G3T36_06215</name>
</gene>
<organism evidence="2 3">
    <name type="scientific">Leifsonia tongyongensis</name>
    <dbReference type="NCBI Taxonomy" id="1268043"/>
    <lineage>
        <taxon>Bacteria</taxon>
        <taxon>Bacillati</taxon>
        <taxon>Actinomycetota</taxon>
        <taxon>Actinomycetes</taxon>
        <taxon>Micrococcales</taxon>
        <taxon>Microbacteriaceae</taxon>
        <taxon>Leifsonia</taxon>
    </lineage>
</organism>
<keyword evidence="3" id="KW-1185">Reference proteome</keyword>
<dbReference type="InterPro" id="IPR015421">
    <property type="entry name" value="PyrdxlP-dep_Trfase_major"/>
</dbReference>
<proteinExistence type="inferred from homology"/>
<dbReference type="GO" id="GO:0008483">
    <property type="term" value="F:transaminase activity"/>
    <property type="evidence" value="ECO:0007669"/>
    <property type="project" value="UniProtKB-KW"/>
</dbReference>
<dbReference type="Pfam" id="PF01041">
    <property type="entry name" value="DegT_DnrJ_EryC1"/>
    <property type="match status" value="1"/>
</dbReference>
<keyword evidence="2" id="KW-0808">Transferase</keyword>
<dbReference type="PANTHER" id="PTHR30244">
    <property type="entry name" value="TRANSAMINASE"/>
    <property type="match status" value="1"/>
</dbReference>